<dbReference type="Pfam" id="PF00285">
    <property type="entry name" value="Citrate_synt"/>
    <property type="match status" value="2"/>
</dbReference>
<sequence>MRSLKRALSTIRGSEFRPLNNPVYLIRRHSYHPHKNGDRAESTCGRPEPCVMLESEIFLEFKGHFYRGMNVRDLCKRATFDEVIFLFLRKRWPNGNEVKRKNCYVQNELDRFCERNVQEMGRLLQTSDPLELIRIALLKFSHQAETETETKTERSDDPLFNYLKILAASVKLLLRWGHSQLGSPPVKDYVDFSSFLIDAYPMGGREVDFHNRVKEDGAGNLNASRQMNEPKGETLTPHPWREEKIKLLNAFLLCMCEQGINENTFFVRMLSSVQRHNYFSLCVSASTFYIDAFRNADLCHSLEGFLRFVVPSVGSAKRADHSQPCKHREPEGGQLPQGDHLDDAIASPPNVDFFFHKGNSYKEKNALLKAHLTEYCNNTSEKNLHYLKQFEQVEEFFLKNQNKHASCYYYPLLIFHLLSLPLPLLPSVFFIMRLLSFTAHRQEQIENNKLVKYAGVYVGVPPRGNHMQTSHRGATSLQ</sequence>
<keyword evidence="6" id="KW-1185">Reference proteome</keyword>
<dbReference type="OrthoDB" id="435022at2759"/>
<evidence type="ECO:0000256" key="4">
    <source>
        <dbReference type="SAM" id="Phobius"/>
    </source>
</evidence>
<dbReference type="InterPro" id="IPR036969">
    <property type="entry name" value="Citrate_synthase_sf"/>
</dbReference>
<dbReference type="InterPro" id="IPR002020">
    <property type="entry name" value="Citrate_synthase"/>
</dbReference>
<keyword evidence="4" id="KW-1133">Transmembrane helix</keyword>
<protein>
    <submittedName>
        <fullName evidence="5">Citrate synthase-like</fullName>
    </submittedName>
</protein>
<dbReference type="EMBL" id="CP016249">
    <property type="protein sequence ID" value="ANQ08935.1"/>
    <property type="molecule type" value="Genomic_DNA"/>
</dbReference>
<dbReference type="PANTHER" id="PTHR11739:SF4">
    <property type="entry name" value="CITRATE SYNTHASE, PEROXISOMAL"/>
    <property type="match status" value="1"/>
</dbReference>
<evidence type="ECO:0000313" key="5">
    <source>
        <dbReference type="EMBL" id="ANQ08935.1"/>
    </source>
</evidence>
<organism evidence="5 6">
    <name type="scientific">Plasmodium coatneyi</name>
    <dbReference type="NCBI Taxonomy" id="208452"/>
    <lineage>
        <taxon>Eukaryota</taxon>
        <taxon>Sar</taxon>
        <taxon>Alveolata</taxon>
        <taxon>Apicomplexa</taxon>
        <taxon>Aconoidasida</taxon>
        <taxon>Haemosporida</taxon>
        <taxon>Plasmodiidae</taxon>
        <taxon>Plasmodium</taxon>
    </lineage>
</organism>
<reference evidence="6" key="1">
    <citation type="submission" date="2016-06" db="EMBL/GenBank/DDBJ databases">
        <title>First high quality genome sequence of Plasmodium coatneyi using continuous long reads from single molecule, real-time sequencing.</title>
        <authorList>
            <person name="Chien J.-T."/>
            <person name="Pakala S.B."/>
            <person name="Geraldo J.A."/>
            <person name="Lapp S.A."/>
            <person name="Barnwell J.W."/>
            <person name="Kissinger J.C."/>
            <person name="Galinski M.R."/>
            <person name="Humphrey J.C."/>
        </authorList>
    </citation>
    <scope>NUCLEOTIDE SEQUENCE [LARGE SCALE GENOMIC DNA]</scope>
    <source>
        <strain evidence="6">Hackeri</strain>
    </source>
</reference>
<feature type="region of interest" description="Disordered" evidence="3">
    <location>
        <begin position="319"/>
        <end position="341"/>
    </location>
</feature>
<evidence type="ECO:0000256" key="1">
    <source>
        <dbReference type="ARBA" id="ARBA00010566"/>
    </source>
</evidence>
<dbReference type="GeneID" id="30910339"/>
<dbReference type="VEuPathDB" id="PlasmoDB:PCOAH_00036080"/>
<evidence type="ECO:0000313" key="6">
    <source>
        <dbReference type="Proteomes" id="UP000092716"/>
    </source>
</evidence>
<dbReference type="RefSeq" id="XP_019915630.1">
    <property type="nucleotide sequence ID" value="XM_020060399.1"/>
</dbReference>
<gene>
    <name evidence="5" type="ORF">PCOAH_00036080</name>
</gene>
<keyword evidence="4" id="KW-0472">Membrane</keyword>
<feature type="transmembrane region" description="Helical" evidence="4">
    <location>
        <begin position="408"/>
        <end position="432"/>
    </location>
</feature>
<dbReference type="KEGG" id="pcot:PCOAH_00036080"/>
<accession>A0A1B1E1W6</accession>
<dbReference type="Gene3D" id="1.10.580.10">
    <property type="entry name" value="Citrate Synthase, domain 1"/>
    <property type="match status" value="1"/>
</dbReference>
<name>A0A1B1E1W6_9APIC</name>
<proteinExistence type="inferred from homology"/>
<dbReference type="GO" id="GO:0005975">
    <property type="term" value="P:carbohydrate metabolic process"/>
    <property type="evidence" value="ECO:0007669"/>
    <property type="project" value="TreeGrafter"/>
</dbReference>
<dbReference type="AlphaFoldDB" id="A0A1B1E1W6"/>
<dbReference type="InterPro" id="IPR016142">
    <property type="entry name" value="Citrate_synth-like_lrg_a-sub"/>
</dbReference>
<keyword evidence="4" id="KW-0812">Transmembrane</keyword>
<keyword evidence="2" id="KW-0808">Transferase</keyword>
<feature type="compositionally biased region" description="Basic and acidic residues" evidence="3">
    <location>
        <begin position="319"/>
        <end position="331"/>
    </location>
</feature>
<dbReference type="GO" id="GO:0046912">
    <property type="term" value="F:acyltransferase activity, acyl groups converted into alkyl on transfer"/>
    <property type="evidence" value="ECO:0007669"/>
    <property type="project" value="InterPro"/>
</dbReference>
<dbReference type="Proteomes" id="UP000092716">
    <property type="component" value="Chromosome 11"/>
</dbReference>
<evidence type="ECO:0000256" key="2">
    <source>
        <dbReference type="ARBA" id="ARBA00022679"/>
    </source>
</evidence>
<comment type="similarity">
    <text evidence="1">Belongs to the citrate synthase family.</text>
</comment>
<dbReference type="GO" id="GO:0006099">
    <property type="term" value="P:tricarboxylic acid cycle"/>
    <property type="evidence" value="ECO:0007669"/>
    <property type="project" value="TreeGrafter"/>
</dbReference>
<dbReference type="PANTHER" id="PTHR11739">
    <property type="entry name" value="CITRATE SYNTHASE"/>
    <property type="match status" value="1"/>
</dbReference>
<dbReference type="SUPFAM" id="SSF48256">
    <property type="entry name" value="Citrate synthase"/>
    <property type="match status" value="2"/>
</dbReference>
<evidence type="ECO:0000256" key="3">
    <source>
        <dbReference type="SAM" id="MobiDB-lite"/>
    </source>
</evidence>